<comment type="similarity">
    <text evidence="7">Belongs to the binding-protein-dependent transport system permease family.</text>
</comment>
<keyword evidence="6 7" id="KW-0472">Membrane</keyword>
<feature type="transmembrane region" description="Helical" evidence="7">
    <location>
        <begin position="130"/>
        <end position="153"/>
    </location>
</feature>
<dbReference type="Pfam" id="PF00528">
    <property type="entry name" value="BPD_transp_1"/>
    <property type="match status" value="1"/>
</dbReference>
<feature type="transmembrane region" description="Helical" evidence="7">
    <location>
        <begin position="199"/>
        <end position="220"/>
    </location>
</feature>
<dbReference type="OrthoDB" id="5458199at2"/>
<gene>
    <name evidence="9" type="ORF">F0L68_39505</name>
</gene>
<evidence type="ECO:0000256" key="6">
    <source>
        <dbReference type="ARBA" id="ARBA00023136"/>
    </source>
</evidence>
<dbReference type="InterPro" id="IPR035906">
    <property type="entry name" value="MetI-like_sf"/>
</dbReference>
<feature type="transmembrane region" description="Helical" evidence="7">
    <location>
        <begin position="159"/>
        <end position="178"/>
    </location>
</feature>
<dbReference type="InterPro" id="IPR000515">
    <property type="entry name" value="MetI-like"/>
</dbReference>
<comment type="subcellular location">
    <subcellularLocation>
        <location evidence="1 7">Cell membrane</location>
        <topology evidence="1 7">Multi-pass membrane protein</topology>
    </subcellularLocation>
</comment>
<feature type="transmembrane region" description="Helical" evidence="7">
    <location>
        <begin position="93"/>
        <end position="118"/>
    </location>
</feature>
<dbReference type="PROSITE" id="PS50928">
    <property type="entry name" value="ABC_TM1"/>
    <property type="match status" value="1"/>
</dbReference>
<evidence type="ECO:0000313" key="10">
    <source>
        <dbReference type="Proteomes" id="UP000323454"/>
    </source>
</evidence>
<proteinExistence type="inferred from homology"/>
<dbReference type="EMBL" id="VUOB01000103">
    <property type="protein sequence ID" value="KAA2248868.1"/>
    <property type="molecule type" value="Genomic_DNA"/>
</dbReference>
<organism evidence="9 10">
    <name type="scientific">Solihabitans fulvus</name>
    <dbReference type="NCBI Taxonomy" id="1892852"/>
    <lineage>
        <taxon>Bacteria</taxon>
        <taxon>Bacillati</taxon>
        <taxon>Actinomycetota</taxon>
        <taxon>Actinomycetes</taxon>
        <taxon>Pseudonocardiales</taxon>
        <taxon>Pseudonocardiaceae</taxon>
        <taxon>Solihabitans</taxon>
    </lineage>
</organism>
<keyword evidence="5 7" id="KW-1133">Transmembrane helix</keyword>
<dbReference type="GO" id="GO:0005886">
    <property type="term" value="C:plasma membrane"/>
    <property type="evidence" value="ECO:0007669"/>
    <property type="project" value="UniProtKB-SubCell"/>
</dbReference>
<evidence type="ECO:0000256" key="4">
    <source>
        <dbReference type="ARBA" id="ARBA00022692"/>
    </source>
</evidence>
<reference evidence="9 10" key="1">
    <citation type="submission" date="2019-09" db="EMBL/GenBank/DDBJ databases">
        <title>Goodfellowia gen. nov., a new genus of the Pseudonocardineae related to Actinoalloteichus, containing Goodfellowia coeruleoviolacea gen. nov., comb. nov. gen. nov., comb. nov.</title>
        <authorList>
            <person name="Labeda D."/>
        </authorList>
    </citation>
    <scope>NUCLEOTIDE SEQUENCE [LARGE SCALE GENOMIC DNA]</scope>
    <source>
        <strain evidence="9 10">AN110305</strain>
    </source>
</reference>
<evidence type="ECO:0000256" key="2">
    <source>
        <dbReference type="ARBA" id="ARBA00022448"/>
    </source>
</evidence>
<evidence type="ECO:0000256" key="5">
    <source>
        <dbReference type="ARBA" id="ARBA00022989"/>
    </source>
</evidence>
<dbReference type="CDD" id="cd06261">
    <property type="entry name" value="TM_PBP2"/>
    <property type="match status" value="1"/>
</dbReference>
<dbReference type="Gene3D" id="1.10.3720.10">
    <property type="entry name" value="MetI-like"/>
    <property type="match status" value="1"/>
</dbReference>
<comment type="caution">
    <text evidence="9">The sequence shown here is derived from an EMBL/GenBank/DDBJ whole genome shotgun (WGS) entry which is preliminary data.</text>
</comment>
<keyword evidence="3" id="KW-1003">Cell membrane</keyword>
<feature type="domain" description="ABC transmembrane type-1" evidence="8">
    <location>
        <begin position="93"/>
        <end position="275"/>
    </location>
</feature>
<dbReference type="PANTHER" id="PTHR30151:SF0">
    <property type="entry name" value="ABC TRANSPORTER PERMEASE PROTEIN MJ0413-RELATED"/>
    <property type="match status" value="1"/>
</dbReference>
<evidence type="ECO:0000313" key="9">
    <source>
        <dbReference type="EMBL" id="KAA2248868.1"/>
    </source>
</evidence>
<evidence type="ECO:0000256" key="7">
    <source>
        <dbReference type="RuleBase" id="RU363032"/>
    </source>
</evidence>
<name>A0A5B2WD99_9PSEU</name>
<dbReference type="Proteomes" id="UP000323454">
    <property type="component" value="Unassembled WGS sequence"/>
</dbReference>
<accession>A0A5B2WD99</accession>
<dbReference type="PANTHER" id="PTHR30151">
    <property type="entry name" value="ALKANE SULFONATE ABC TRANSPORTER-RELATED, MEMBRANE SUBUNIT"/>
    <property type="match status" value="1"/>
</dbReference>
<keyword evidence="10" id="KW-1185">Reference proteome</keyword>
<sequence>MAEPCGATTTPRGAAWASLRRTVIVLGALSRDAVRRGALRAFTRGTAGLVGFLALGEVATRSGLVPRASLPPPSVVLAGLAGLLADETFLLDVIATVLALVIAVAVASAIAVPLGLVLGGNPAVRQATRAVVEFLRPIPSVALIPLALVLLGSGPETKIALAVYASVWPILFNTVYALDELDGLLVETARAFGCGRLRVLLSVALPSALPFVLTGVRLAATTSLVVLVSTELLTGGNPGIGEFILEAGSGAGRMDLVLAGTVLAGILGYLVNAAFEGAGRRLLGWSALTRGRS</sequence>
<keyword evidence="4 7" id="KW-0812">Transmembrane</keyword>
<keyword evidence="2 7" id="KW-0813">Transport</keyword>
<evidence type="ECO:0000256" key="3">
    <source>
        <dbReference type="ARBA" id="ARBA00022475"/>
    </source>
</evidence>
<dbReference type="AlphaFoldDB" id="A0A5B2WD99"/>
<evidence type="ECO:0000259" key="8">
    <source>
        <dbReference type="PROSITE" id="PS50928"/>
    </source>
</evidence>
<feature type="transmembrane region" description="Helical" evidence="7">
    <location>
        <begin position="256"/>
        <end position="275"/>
    </location>
</feature>
<dbReference type="GO" id="GO:0055085">
    <property type="term" value="P:transmembrane transport"/>
    <property type="evidence" value="ECO:0007669"/>
    <property type="project" value="InterPro"/>
</dbReference>
<protein>
    <submittedName>
        <fullName evidence="9">ABC transporter permease</fullName>
    </submittedName>
</protein>
<dbReference type="SUPFAM" id="SSF161098">
    <property type="entry name" value="MetI-like"/>
    <property type="match status" value="1"/>
</dbReference>
<evidence type="ECO:0000256" key="1">
    <source>
        <dbReference type="ARBA" id="ARBA00004651"/>
    </source>
</evidence>
<reference evidence="9 10" key="2">
    <citation type="submission" date="2019-09" db="EMBL/GenBank/DDBJ databases">
        <authorList>
            <person name="Jin C."/>
        </authorList>
    </citation>
    <scope>NUCLEOTIDE SEQUENCE [LARGE SCALE GENOMIC DNA]</scope>
    <source>
        <strain evidence="9 10">AN110305</strain>
    </source>
</reference>